<protein>
    <submittedName>
        <fullName evidence="4">Peptidase family M23</fullName>
    </submittedName>
</protein>
<evidence type="ECO:0000259" key="3">
    <source>
        <dbReference type="Pfam" id="PF01551"/>
    </source>
</evidence>
<dbReference type="EMBL" id="FOAW01000001">
    <property type="protein sequence ID" value="SEK25105.1"/>
    <property type="molecule type" value="Genomic_DNA"/>
</dbReference>
<name>A0A1H7FP03_9NOCA</name>
<dbReference type="GO" id="GO:0004222">
    <property type="term" value="F:metalloendopeptidase activity"/>
    <property type="evidence" value="ECO:0007669"/>
    <property type="project" value="TreeGrafter"/>
</dbReference>
<dbReference type="AlphaFoldDB" id="A0A1H7FP03"/>
<sequence>MRPTSIRVAHRRFARSTAGVLAAAIAAALTAGTAAAAAPRPDGADPSLVGLVAGLLSSTPDEAADTLVDPALWQTIANITSDSLENAEANGSLADLVSAQRGLSECLSPYGAADAELAVAACSDEFTAIDPMLIVRLLAAIDLGKTDGEHPGHHAGTATLPDENLSGETDSEPAVTEDDTGGRTGSDPSTRRVVAPTAGSVTSTFGDGRRHAGIDIANTLGSPIVAVADGEVISAGPAKGFGLWVRIRHDDGTVTTYGHNNDNTVSVGQRVRAGQRIATVGNRGNSTGPHLHFEVESPSGDTVDPLEWLTARGASVLGPED</sequence>
<dbReference type="CDD" id="cd12797">
    <property type="entry name" value="M23_peptidase"/>
    <property type="match status" value="1"/>
</dbReference>
<organism evidence="4 5">
    <name type="scientific">Rhodococcus maanshanensis</name>
    <dbReference type="NCBI Taxonomy" id="183556"/>
    <lineage>
        <taxon>Bacteria</taxon>
        <taxon>Bacillati</taxon>
        <taxon>Actinomycetota</taxon>
        <taxon>Actinomycetes</taxon>
        <taxon>Mycobacteriales</taxon>
        <taxon>Nocardiaceae</taxon>
        <taxon>Rhodococcus</taxon>
    </lineage>
</organism>
<dbReference type="Gene3D" id="2.70.70.10">
    <property type="entry name" value="Glucose Permease (Domain IIA)"/>
    <property type="match status" value="1"/>
</dbReference>
<evidence type="ECO:0000256" key="1">
    <source>
        <dbReference type="SAM" id="MobiDB-lite"/>
    </source>
</evidence>
<dbReference type="InterPro" id="IPR050570">
    <property type="entry name" value="Cell_wall_metabolism_enzyme"/>
</dbReference>
<dbReference type="RefSeq" id="WP_072750138.1">
    <property type="nucleotide sequence ID" value="NZ_FOAW01000001.1"/>
</dbReference>
<reference evidence="5" key="1">
    <citation type="submission" date="2016-10" db="EMBL/GenBank/DDBJ databases">
        <authorList>
            <person name="Varghese N."/>
            <person name="Submissions S."/>
        </authorList>
    </citation>
    <scope>NUCLEOTIDE SEQUENCE [LARGE SCALE GENOMIC DNA]</scope>
    <source>
        <strain evidence="5">DSM 44675</strain>
    </source>
</reference>
<evidence type="ECO:0000313" key="4">
    <source>
        <dbReference type="EMBL" id="SEK25105.1"/>
    </source>
</evidence>
<feature type="signal peptide" evidence="2">
    <location>
        <begin position="1"/>
        <end position="36"/>
    </location>
</feature>
<feature type="region of interest" description="Disordered" evidence="1">
    <location>
        <begin position="149"/>
        <end position="208"/>
    </location>
</feature>
<evidence type="ECO:0000256" key="2">
    <source>
        <dbReference type="SAM" id="SignalP"/>
    </source>
</evidence>
<feature type="domain" description="M23ase beta-sheet core" evidence="3">
    <location>
        <begin position="210"/>
        <end position="305"/>
    </location>
</feature>
<dbReference type="Pfam" id="PF01551">
    <property type="entry name" value="Peptidase_M23"/>
    <property type="match status" value="1"/>
</dbReference>
<keyword evidence="5" id="KW-1185">Reference proteome</keyword>
<dbReference type="InterPro" id="IPR016047">
    <property type="entry name" value="M23ase_b-sheet_dom"/>
</dbReference>
<dbReference type="Proteomes" id="UP000198677">
    <property type="component" value="Unassembled WGS sequence"/>
</dbReference>
<feature type="compositionally biased region" description="Acidic residues" evidence="1">
    <location>
        <begin position="169"/>
        <end position="179"/>
    </location>
</feature>
<proteinExistence type="predicted"/>
<dbReference type="PANTHER" id="PTHR21666">
    <property type="entry name" value="PEPTIDASE-RELATED"/>
    <property type="match status" value="1"/>
</dbReference>
<keyword evidence="2" id="KW-0732">Signal</keyword>
<dbReference type="SUPFAM" id="SSF51261">
    <property type="entry name" value="Duplicated hybrid motif"/>
    <property type="match status" value="1"/>
</dbReference>
<dbReference type="PANTHER" id="PTHR21666:SF270">
    <property type="entry name" value="MUREIN HYDROLASE ACTIVATOR ENVC"/>
    <property type="match status" value="1"/>
</dbReference>
<feature type="chain" id="PRO_5011559362" evidence="2">
    <location>
        <begin position="37"/>
        <end position="321"/>
    </location>
</feature>
<dbReference type="OrthoDB" id="1099523at2"/>
<gene>
    <name evidence="4" type="ORF">SAMN05444583_101173</name>
</gene>
<accession>A0A1H7FP03</accession>
<dbReference type="InterPro" id="IPR011055">
    <property type="entry name" value="Dup_hybrid_motif"/>
</dbReference>
<evidence type="ECO:0000313" key="5">
    <source>
        <dbReference type="Proteomes" id="UP000198677"/>
    </source>
</evidence>